<evidence type="ECO:0000313" key="1">
    <source>
        <dbReference type="EMBL" id="EGY52552.1"/>
    </source>
</evidence>
<evidence type="ECO:0000313" key="2">
    <source>
        <dbReference type="Proteomes" id="UP000003019"/>
    </source>
</evidence>
<dbReference type="Proteomes" id="UP000003019">
    <property type="component" value="Unassembled WGS sequence"/>
</dbReference>
<organism evidence="1 2">
    <name type="scientific">Neisseria shayeganii 871</name>
    <dbReference type="NCBI Taxonomy" id="1032488"/>
    <lineage>
        <taxon>Bacteria</taxon>
        <taxon>Pseudomonadati</taxon>
        <taxon>Pseudomonadota</taxon>
        <taxon>Betaproteobacteria</taxon>
        <taxon>Neisseriales</taxon>
        <taxon>Neisseriaceae</taxon>
        <taxon>Neisseria</taxon>
    </lineage>
</organism>
<dbReference type="STRING" id="1032488.HMPREF9371_1207"/>
<comment type="caution">
    <text evidence="1">The sequence shown here is derived from an EMBL/GenBank/DDBJ whole genome shotgun (WGS) entry which is preliminary data.</text>
</comment>
<accession>G4CHW8</accession>
<dbReference type="HOGENOM" id="CLU_3219090_0_0_4"/>
<gene>
    <name evidence="1" type="ORF">HMPREF9371_1207</name>
</gene>
<name>G4CHW8_9NEIS</name>
<proteinExistence type="predicted"/>
<keyword evidence="2" id="KW-1185">Reference proteome</keyword>
<dbReference type="EMBL" id="AGAY01000046">
    <property type="protein sequence ID" value="EGY52552.1"/>
    <property type="molecule type" value="Genomic_DNA"/>
</dbReference>
<protein>
    <submittedName>
        <fullName evidence="1">Uncharacterized protein</fullName>
    </submittedName>
</protein>
<dbReference type="PATRIC" id="fig|1032488.3.peg.1131"/>
<dbReference type="AlphaFoldDB" id="G4CHW8"/>
<sequence>MLFPFAQSRSVIIAESLPLLRESGGMVRRAGYLKGMVRRPLAIQ</sequence>
<reference evidence="1 2" key="1">
    <citation type="submission" date="2011-05" db="EMBL/GenBank/DDBJ databases">
        <authorList>
            <person name="Muzny D."/>
            <person name="Qin X."/>
            <person name="Deng J."/>
            <person name="Jiang H."/>
            <person name="Liu Y."/>
            <person name="Qu J."/>
            <person name="Song X.-Z."/>
            <person name="Zhang L."/>
            <person name="Thornton R."/>
            <person name="Coyle M."/>
            <person name="Francisco L."/>
            <person name="Jackson L."/>
            <person name="Javaid M."/>
            <person name="Korchina V."/>
            <person name="Kovar C."/>
            <person name="Mata R."/>
            <person name="Mathew T."/>
            <person name="Ngo R."/>
            <person name="Nguyen L."/>
            <person name="Nguyen N."/>
            <person name="Okwuonu G."/>
            <person name="Ongeri F."/>
            <person name="Pham C."/>
            <person name="Simmons D."/>
            <person name="Wilczek-Boney K."/>
            <person name="Hale W."/>
            <person name="Jakkamsetti A."/>
            <person name="Pham P."/>
            <person name="Ruth R."/>
            <person name="San Lucas F."/>
            <person name="Warren J."/>
            <person name="Zhang J."/>
            <person name="Zhao Z."/>
            <person name="Zhou C."/>
            <person name="Zhu D."/>
            <person name="Lee S."/>
            <person name="Bess C."/>
            <person name="Blankenburg K."/>
            <person name="Forbes L."/>
            <person name="Fu Q."/>
            <person name="Gubbala S."/>
            <person name="Hirani K."/>
            <person name="Jayaseelan J.C."/>
            <person name="Lara F."/>
            <person name="Munidasa M."/>
            <person name="Palculict T."/>
            <person name="Patil S."/>
            <person name="Pu L.-L."/>
            <person name="Saada N."/>
            <person name="Tang L."/>
            <person name="Weissenberger G."/>
            <person name="Zhu Y."/>
            <person name="Hemphill L."/>
            <person name="Shang Y."/>
            <person name="Youmans B."/>
            <person name="Ayvaz T."/>
            <person name="Ross M."/>
            <person name="Santibanez J."/>
            <person name="Aqrawi P."/>
            <person name="Gross S."/>
            <person name="Joshi V."/>
            <person name="Fowler G."/>
            <person name="Nazareth L."/>
            <person name="Reid J."/>
            <person name="Worley K."/>
            <person name="Petrosino J."/>
            <person name="Highlander S."/>
            <person name="Gibbs R."/>
        </authorList>
    </citation>
    <scope>NUCLEOTIDE SEQUENCE [LARGE SCALE GENOMIC DNA]</scope>
    <source>
        <strain evidence="1 2">871</strain>
    </source>
</reference>